<dbReference type="EMBL" id="DWYR01000011">
    <property type="protein sequence ID" value="HJA98798.1"/>
    <property type="molecule type" value="Genomic_DNA"/>
</dbReference>
<protein>
    <submittedName>
        <fullName evidence="3">Uncharacterized protein</fullName>
    </submittedName>
</protein>
<proteinExistence type="predicted"/>
<keyword evidence="2" id="KW-0732">Signal</keyword>
<evidence type="ECO:0000256" key="2">
    <source>
        <dbReference type="SAM" id="SignalP"/>
    </source>
</evidence>
<name>A0A9D2L3K2_9BACT</name>
<dbReference type="Proteomes" id="UP000824259">
    <property type="component" value="Unassembled WGS sequence"/>
</dbReference>
<comment type="caution">
    <text evidence="3">The sequence shown here is derived from an EMBL/GenBank/DDBJ whole genome shotgun (WGS) entry which is preliminary data.</text>
</comment>
<feature type="signal peptide" evidence="2">
    <location>
        <begin position="1"/>
        <end position="17"/>
    </location>
</feature>
<reference evidence="3" key="2">
    <citation type="submission" date="2021-04" db="EMBL/GenBank/DDBJ databases">
        <authorList>
            <person name="Gilroy R."/>
        </authorList>
    </citation>
    <scope>NUCLEOTIDE SEQUENCE</scope>
    <source>
        <strain evidence="3">CHK169-11906</strain>
    </source>
</reference>
<feature type="chain" id="PRO_5039307640" evidence="2">
    <location>
        <begin position="18"/>
        <end position="144"/>
    </location>
</feature>
<organism evidence="3 4">
    <name type="scientific">Candidatus Alistipes avicola</name>
    <dbReference type="NCBI Taxonomy" id="2838432"/>
    <lineage>
        <taxon>Bacteria</taxon>
        <taxon>Pseudomonadati</taxon>
        <taxon>Bacteroidota</taxon>
        <taxon>Bacteroidia</taxon>
        <taxon>Bacteroidales</taxon>
        <taxon>Rikenellaceae</taxon>
        <taxon>Alistipes</taxon>
    </lineage>
</organism>
<accession>A0A9D2L3K2</accession>
<sequence>MKRIFLFLLFAAGVAVAGAQSQEDPRIEPRPRVKNQHHELKAENPRQEAKDRWYDHLLHDTIREEELSLYPMDYWDPYPVESAVPMSSVVVVKEDNKPRKIDIIPYKVRSGWFTISNGQAQNWSPFPDAYLDARTLSFPHSGRK</sequence>
<dbReference type="AlphaFoldDB" id="A0A9D2L3K2"/>
<reference evidence="3" key="1">
    <citation type="journal article" date="2021" name="PeerJ">
        <title>Extensive microbial diversity within the chicken gut microbiome revealed by metagenomics and culture.</title>
        <authorList>
            <person name="Gilroy R."/>
            <person name="Ravi A."/>
            <person name="Getino M."/>
            <person name="Pursley I."/>
            <person name="Horton D.L."/>
            <person name="Alikhan N.F."/>
            <person name="Baker D."/>
            <person name="Gharbi K."/>
            <person name="Hall N."/>
            <person name="Watson M."/>
            <person name="Adriaenssens E.M."/>
            <person name="Foster-Nyarko E."/>
            <person name="Jarju S."/>
            <person name="Secka A."/>
            <person name="Antonio M."/>
            <person name="Oren A."/>
            <person name="Chaudhuri R.R."/>
            <person name="La Ragione R."/>
            <person name="Hildebrand F."/>
            <person name="Pallen M.J."/>
        </authorList>
    </citation>
    <scope>NUCLEOTIDE SEQUENCE</scope>
    <source>
        <strain evidence="3">CHK169-11906</strain>
    </source>
</reference>
<evidence type="ECO:0000313" key="4">
    <source>
        <dbReference type="Proteomes" id="UP000824259"/>
    </source>
</evidence>
<feature type="region of interest" description="Disordered" evidence="1">
    <location>
        <begin position="20"/>
        <end position="47"/>
    </location>
</feature>
<evidence type="ECO:0000256" key="1">
    <source>
        <dbReference type="SAM" id="MobiDB-lite"/>
    </source>
</evidence>
<gene>
    <name evidence="3" type="ORF">H9779_04250</name>
</gene>
<feature type="compositionally biased region" description="Basic and acidic residues" evidence="1">
    <location>
        <begin position="23"/>
        <end position="47"/>
    </location>
</feature>
<evidence type="ECO:0000313" key="3">
    <source>
        <dbReference type="EMBL" id="HJA98798.1"/>
    </source>
</evidence>